<comment type="caution">
    <text evidence="2">The sequence shown here is derived from an EMBL/GenBank/DDBJ whole genome shotgun (WGS) entry which is preliminary data.</text>
</comment>
<accession>A0ABD3PF29</accession>
<feature type="chain" id="PRO_5044766699" evidence="1">
    <location>
        <begin position="22"/>
        <end position="305"/>
    </location>
</feature>
<evidence type="ECO:0000256" key="1">
    <source>
        <dbReference type="SAM" id="SignalP"/>
    </source>
</evidence>
<evidence type="ECO:0000313" key="3">
    <source>
        <dbReference type="Proteomes" id="UP001530400"/>
    </source>
</evidence>
<keyword evidence="1" id="KW-0732">Signal</keyword>
<organism evidence="2 3">
    <name type="scientific">Cyclotella atomus</name>
    <dbReference type="NCBI Taxonomy" id="382360"/>
    <lineage>
        <taxon>Eukaryota</taxon>
        <taxon>Sar</taxon>
        <taxon>Stramenopiles</taxon>
        <taxon>Ochrophyta</taxon>
        <taxon>Bacillariophyta</taxon>
        <taxon>Coscinodiscophyceae</taxon>
        <taxon>Thalassiosirophycidae</taxon>
        <taxon>Stephanodiscales</taxon>
        <taxon>Stephanodiscaceae</taxon>
        <taxon>Cyclotella</taxon>
    </lineage>
</organism>
<dbReference type="EMBL" id="JALLPJ020000655">
    <property type="protein sequence ID" value="KAL3786319.1"/>
    <property type="molecule type" value="Genomic_DNA"/>
</dbReference>
<protein>
    <submittedName>
        <fullName evidence="2">Uncharacterized protein</fullName>
    </submittedName>
</protein>
<feature type="signal peptide" evidence="1">
    <location>
        <begin position="1"/>
        <end position="21"/>
    </location>
</feature>
<evidence type="ECO:0000313" key="2">
    <source>
        <dbReference type="EMBL" id="KAL3786319.1"/>
    </source>
</evidence>
<keyword evidence="3" id="KW-1185">Reference proteome</keyword>
<dbReference type="AlphaFoldDB" id="A0ABD3PF29"/>
<gene>
    <name evidence="2" type="ORF">ACHAWO_009663</name>
</gene>
<proteinExistence type="predicted"/>
<dbReference type="Proteomes" id="UP001530400">
    <property type="component" value="Unassembled WGS sequence"/>
</dbReference>
<name>A0ABD3PF29_9STRA</name>
<sequence length="305" mass="34104">MKTYIFFSSLVMVVSIKLTAPSDDWDFSSSSVIKKRRQDCGSSNNHYQDTDVPSTLTWDEQHIYPQVACDPSSVNLADYSQWRAETGYWIGDYTFLQNDGSPFTSPSWPYPYHSYKGFITGNVRGNAYRQRNVFVYPPQAQSVCESYSTGETSVLGSGTCGINGNTKLFEADQSSTTCDGGNIEGLYAGMFPTKTTLIGDNALLYQVYYNEAVVQSQLTTITKDASGQMYRTRSAQGFDPMTQQSNSMSYYRERKVSKEIFYAELSHAIAAWNIRVDDLCKADPNSTEVGSLENCVNHLENSTLL</sequence>
<reference evidence="2 3" key="1">
    <citation type="submission" date="2024-10" db="EMBL/GenBank/DDBJ databases">
        <title>Updated reference genomes for cyclostephanoid diatoms.</title>
        <authorList>
            <person name="Roberts W.R."/>
            <person name="Alverson A.J."/>
        </authorList>
    </citation>
    <scope>NUCLEOTIDE SEQUENCE [LARGE SCALE GENOMIC DNA]</scope>
    <source>
        <strain evidence="2 3">AJA010-31</strain>
    </source>
</reference>